<dbReference type="PROSITE" id="PS00061">
    <property type="entry name" value="ADH_SHORT"/>
    <property type="match status" value="1"/>
</dbReference>
<dbReference type="PRINTS" id="PR00080">
    <property type="entry name" value="SDRFAMILY"/>
</dbReference>
<dbReference type="CDD" id="cd05233">
    <property type="entry name" value="SDR_c"/>
    <property type="match status" value="1"/>
</dbReference>
<evidence type="ECO:0000313" key="5">
    <source>
        <dbReference type="EMBL" id="MBB6050981.1"/>
    </source>
</evidence>
<dbReference type="AlphaFoldDB" id="A0A7W9SQI8"/>
<dbReference type="InterPro" id="IPR057326">
    <property type="entry name" value="KR_dom"/>
</dbReference>
<dbReference type="Proteomes" id="UP000520814">
    <property type="component" value="Unassembled WGS sequence"/>
</dbReference>
<dbReference type="PRINTS" id="PR00081">
    <property type="entry name" value="GDHRDH"/>
</dbReference>
<dbReference type="EMBL" id="JACHGW010000002">
    <property type="protein sequence ID" value="MBB6050981.1"/>
    <property type="molecule type" value="Genomic_DNA"/>
</dbReference>
<reference evidence="5 6" key="1">
    <citation type="submission" date="2020-08" db="EMBL/GenBank/DDBJ databases">
        <title>Genomic Encyclopedia of Type Strains, Phase IV (KMG-IV): sequencing the most valuable type-strain genomes for metagenomic binning, comparative biology and taxonomic classification.</title>
        <authorList>
            <person name="Goeker M."/>
        </authorList>
    </citation>
    <scope>NUCLEOTIDE SEQUENCE [LARGE SCALE GENOMIC DNA]</scope>
    <source>
        <strain evidence="5 6">DSM 23562</strain>
    </source>
</reference>
<gene>
    <name evidence="5" type="ORF">HNQ39_002772</name>
</gene>
<evidence type="ECO:0000259" key="4">
    <source>
        <dbReference type="SMART" id="SM00822"/>
    </source>
</evidence>
<dbReference type="InterPro" id="IPR020904">
    <property type="entry name" value="Sc_DH/Rdtase_CS"/>
</dbReference>
<dbReference type="SMART" id="SM00822">
    <property type="entry name" value="PKS_KR"/>
    <property type="match status" value="1"/>
</dbReference>
<dbReference type="PANTHER" id="PTHR43639:SF1">
    <property type="entry name" value="SHORT-CHAIN DEHYDROGENASE_REDUCTASE FAMILY PROTEIN"/>
    <property type="match status" value="1"/>
</dbReference>
<proteinExistence type="inferred from homology"/>
<keyword evidence="2 5" id="KW-0560">Oxidoreductase</keyword>
<dbReference type="Gene3D" id="3.40.50.720">
    <property type="entry name" value="NAD(P)-binding Rossmann-like Domain"/>
    <property type="match status" value="1"/>
</dbReference>
<dbReference type="InterPro" id="IPR002347">
    <property type="entry name" value="SDR_fam"/>
</dbReference>
<evidence type="ECO:0000256" key="1">
    <source>
        <dbReference type="ARBA" id="ARBA00006484"/>
    </source>
</evidence>
<organism evidence="5 6">
    <name type="scientific">Armatimonas rosea</name>
    <dbReference type="NCBI Taxonomy" id="685828"/>
    <lineage>
        <taxon>Bacteria</taxon>
        <taxon>Bacillati</taxon>
        <taxon>Armatimonadota</taxon>
        <taxon>Armatimonadia</taxon>
        <taxon>Armatimonadales</taxon>
        <taxon>Armatimonadaceae</taxon>
        <taxon>Armatimonas</taxon>
    </lineage>
</organism>
<evidence type="ECO:0000313" key="6">
    <source>
        <dbReference type="Proteomes" id="UP000520814"/>
    </source>
</evidence>
<comment type="similarity">
    <text evidence="1 3">Belongs to the short-chain dehydrogenases/reductases (SDR) family.</text>
</comment>
<dbReference type="GO" id="GO:0004316">
    <property type="term" value="F:3-oxoacyl-[acyl-carrier-protein] reductase (NADPH) activity"/>
    <property type="evidence" value="ECO:0007669"/>
    <property type="project" value="UniProtKB-EC"/>
</dbReference>
<dbReference type="EC" id="1.1.1.100" evidence="5"/>
<dbReference type="FunFam" id="3.40.50.720:FF:000084">
    <property type="entry name" value="Short-chain dehydrogenase reductase"/>
    <property type="match status" value="1"/>
</dbReference>
<dbReference type="InterPro" id="IPR036291">
    <property type="entry name" value="NAD(P)-bd_dom_sf"/>
</dbReference>
<dbReference type="Pfam" id="PF00106">
    <property type="entry name" value="adh_short"/>
    <property type="match status" value="1"/>
</dbReference>
<protein>
    <submittedName>
        <fullName evidence="5">3-oxoacyl-[acyl-carrier protein] reductase</fullName>
        <ecNumber evidence="5">1.1.1.100</ecNumber>
    </submittedName>
</protein>
<comment type="caution">
    <text evidence="5">The sequence shown here is derived from an EMBL/GenBank/DDBJ whole genome shotgun (WGS) entry which is preliminary data.</text>
</comment>
<dbReference type="PANTHER" id="PTHR43639">
    <property type="entry name" value="OXIDOREDUCTASE, SHORT-CHAIN DEHYDROGENASE/REDUCTASE FAMILY (AFU_ORTHOLOGUE AFUA_5G02870)"/>
    <property type="match status" value="1"/>
</dbReference>
<dbReference type="SUPFAM" id="SSF51735">
    <property type="entry name" value="NAD(P)-binding Rossmann-fold domains"/>
    <property type="match status" value="1"/>
</dbReference>
<accession>A0A7W9SQI8</accession>
<name>A0A7W9SQI8_ARMRO</name>
<keyword evidence="6" id="KW-1185">Reference proteome</keyword>
<evidence type="ECO:0000256" key="3">
    <source>
        <dbReference type="RuleBase" id="RU000363"/>
    </source>
</evidence>
<dbReference type="RefSeq" id="WP_184196937.1">
    <property type="nucleotide sequence ID" value="NZ_JACHGW010000002.1"/>
</dbReference>
<sequence>MQGKVALVTGGATGLGRELALRLAGEGVRLALAYSRSQTDAETLVAELHAQGADAHAFQADLAQTAAARVLVEETVATFGQLDLVIHNAATTRFAAFSDLEAIDEAAWDELFAVNTRAAFFLAQAAAPHLRATRGQFLSTSSVAGLAPVGSSIPYAASKAALIHLTKCLAVALAPEVRVNTVAPGLLLTRWVVGFTDEQLAATSQKALLKKTTDLVDVVDAFMMLARNSSMTGQVLTVDAGLLSG</sequence>
<feature type="domain" description="Ketoreductase" evidence="4">
    <location>
        <begin position="4"/>
        <end position="180"/>
    </location>
</feature>
<evidence type="ECO:0000256" key="2">
    <source>
        <dbReference type="ARBA" id="ARBA00023002"/>
    </source>
</evidence>